<dbReference type="KEGG" id="tact:SG35_031115"/>
<keyword evidence="1" id="KW-0732">Signal</keyword>
<dbReference type="AlphaFoldDB" id="A0AAE9YXH4"/>
<feature type="signal peptide" evidence="1">
    <location>
        <begin position="1"/>
        <end position="25"/>
    </location>
</feature>
<protein>
    <recommendedName>
        <fullName evidence="4">PEP-CTERM protein-sorting domain-containing protein</fullName>
    </recommendedName>
</protein>
<evidence type="ECO:0008006" key="4">
    <source>
        <dbReference type="Google" id="ProtNLM"/>
    </source>
</evidence>
<evidence type="ECO:0000313" key="2">
    <source>
        <dbReference type="EMBL" id="WDE02209.1"/>
    </source>
</evidence>
<feature type="chain" id="PRO_5041943152" description="PEP-CTERM protein-sorting domain-containing protein" evidence="1">
    <location>
        <begin position="26"/>
        <end position="133"/>
    </location>
</feature>
<gene>
    <name evidence="2" type="ORF">SG35_031115</name>
</gene>
<name>A0AAE9YXH4_9GAMM</name>
<organism evidence="2 3">
    <name type="scientific">Thalassomonas actiniarum</name>
    <dbReference type="NCBI Taxonomy" id="485447"/>
    <lineage>
        <taxon>Bacteria</taxon>
        <taxon>Pseudomonadati</taxon>
        <taxon>Pseudomonadota</taxon>
        <taxon>Gammaproteobacteria</taxon>
        <taxon>Alteromonadales</taxon>
        <taxon>Colwelliaceae</taxon>
        <taxon>Thalassomonas</taxon>
    </lineage>
</organism>
<proteinExistence type="predicted"/>
<dbReference type="EMBL" id="CP059736">
    <property type="protein sequence ID" value="WDE02209.1"/>
    <property type="molecule type" value="Genomic_DNA"/>
</dbReference>
<dbReference type="RefSeq" id="WP_044831058.1">
    <property type="nucleotide sequence ID" value="NZ_CP059736.1"/>
</dbReference>
<keyword evidence="3" id="KW-1185">Reference proteome</keyword>
<sequence length="133" mass="14458">MRKLINAALVLFILLAASMVSKAHAGLIHKDFSTGHFSTTGHMVSLLDLPSTGYWHQALYGLWDVATYVPEQAASTNNITPALKTTNVSNPSTIALLGLMLMTLATQSLKRQHRHKAVIKVNCSARHNSPLPT</sequence>
<evidence type="ECO:0000313" key="3">
    <source>
        <dbReference type="Proteomes" id="UP000032568"/>
    </source>
</evidence>
<reference evidence="2 3" key="2">
    <citation type="journal article" date="2022" name="Mar. Drugs">
        <title>Bioassay-Guided Fractionation Leads to the Detection of Cholic Acid Generated by the Rare Thalassomonas sp.</title>
        <authorList>
            <person name="Pheiffer F."/>
            <person name="Schneider Y.K."/>
            <person name="Hansen E.H."/>
            <person name="Andersen J.H."/>
            <person name="Isaksson J."/>
            <person name="Busche T."/>
            <person name="R C."/>
            <person name="Kalinowski J."/>
            <person name="Zyl L.V."/>
            <person name="Trindade M."/>
        </authorList>
    </citation>
    <scope>NUCLEOTIDE SEQUENCE [LARGE SCALE GENOMIC DNA]</scope>
    <source>
        <strain evidence="2 3">A5K-106</strain>
    </source>
</reference>
<accession>A0AAE9YXH4</accession>
<dbReference type="Proteomes" id="UP000032568">
    <property type="component" value="Chromosome pTact"/>
</dbReference>
<evidence type="ECO:0000256" key="1">
    <source>
        <dbReference type="SAM" id="SignalP"/>
    </source>
</evidence>
<reference evidence="2 3" key="1">
    <citation type="journal article" date="2015" name="Genome Announc.">
        <title>Draft Genome Sequences of Marine Isolates of Thalassomonas viridans and Thalassomonas actiniarum.</title>
        <authorList>
            <person name="Olonade I."/>
            <person name="van Zyl L.J."/>
            <person name="Trindade M."/>
        </authorList>
    </citation>
    <scope>NUCLEOTIDE SEQUENCE [LARGE SCALE GENOMIC DNA]</scope>
    <source>
        <strain evidence="2 3">A5K-106</strain>
    </source>
</reference>